<dbReference type="RefSeq" id="WP_114188823.1">
    <property type="nucleotide sequence ID" value="NZ_BJYU01000104.1"/>
</dbReference>
<comment type="caution">
    <text evidence="1">The sequence shown here is derived from an EMBL/GenBank/DDBJ whole genome shotgun (WGS) entry which is preliminary data.</text>
</comment>
<keyword evidence="2" id="KW-1185">Reference proteome</keyword>
<reference evidence="1 2" key="1">
    <citation type="submission" date="2019-07" db="EMBL/GenBank/DDBJ databases">
        <title>Whole genome shotgun sequence of Microvirga aerophila NBRC 106136.</title>
        <authorList>
            <person name="Hosoyama A."/>
            <person name="Uohara A."/>
            <person name="Ohji S."/>
            <person name="Ichikawa N."/>
        </authorList>
    </citation>
    <scope>NUCLEOTIDE SEQUENCE [LARGE SCALE GENOMIC DNA]</scope>
    <source>
        <strain evidence="1 2">NBRC 106136</strain>
    </source>
</reference>
<proteinExistence type="predicted"/>
<evidence type="ECO:0000313" key="1">
    <source>
        <dbReference type="EMBL" id="GEO17430.1"/>
    </source>
</evidence>
<sequence length="125" mass="13494">MNHLTCQIEAISDCAANLARQVHCDDEKVILVVDALRAAEDSLSHEVVNQAQPSNVIPFPRPQNPCGTIDIYPCSVNGGEWAVEHMSRSDDSATYLGSFFCINEAVSVARQWATKLGADFDGSAA</sequence>
<dbReference type="AlphaFoldDB" id="A0A512BZR7"/>
<organism evidence="1 2">
    <name type="scientific">Microvirga aerophila</name>
    <dbReference type="NCBI Taxonomy" id="670291"/>
    <lineage>
        <taxon>Bacteria</taxon>
        <taxon>Pseudomonadati</taxon>
        <taxon>Pseudomonadota</taxon>
        <taxon>Alphaproteobacteria</taxon>
        <taxon>Hyphomicrobiales</taxon>
        <taxon>Methylobacteriaceae</taxon>
        <taxon>Microvirga</taxon>
    </lineage>
</organism>
<gene>
    <name evidence="1" type="ORF">MAE02_51260</name>
</gene>
<evidence type="ECO:0000313" key="2">
    <source>
        <dbReference type="Proteomes" id="UP000321085"/>
    </source>
</evidence>
<dbReference type="Proteomes" id="UP000321085">
    <property type="component" value="Unassembled WGS sequence"/>
</dbReference>
<protein>
    <submittedName>
        <fullName evidence="1">Uncharacterized protein</fullName>
    </submittedName>
</protein>
<accession>A0A512BZR7</accession>
<name>A0A512BZR7_9HYPH</name>
<dbReference type="EMBL" id="BJYU01000104">
    <property type="protein sequence ID" value="GEO17430.1"/>
    <property type="molecule type" value="Genomic_DNA"/>
</dbReference>